<sequence length="144" mass="16871">MVALLENKSVLLLMLLTIFVTLQMMSGVVSGGFFDETKVTITNKLSQALTIHCQDKNNDDGYHVLQPSAGHRFKFFANPFFKKTLWFCSFQWTGESHTFDIYVQKRDKCHDRRCYWLITKHGPCRIIEDYNHPKCFPWNDKVNS</sequence>
<evidence type="ECO:0000256" key="1">
    <source>
        <dbReference type="ARBA" id="ARBA00004613"/>
    </source>
</evidence>
<comment type="similarity">
    <text evidence="2 6">Belongs to the plant self-incompatibility (S1) protein family.</text>
</comment>
<dbReference type="EMBL" id="WOCE01000006">
    <property type="protein sequence ID" value="KAE9612747.1"/>
    <property type="molecule type" value="Genomic_DNA"/>
</dbReference>
<dbReference type="AlphaFoldDB" id="A0A6A4QGQ0"/>
<dbReference type="Proteomes" id="UP000447434">
    <property type="component" value="Chromosome 6"/>
</dbReference>
<keyword evidence="8" id="KW-1185">Reference proteome</keyword>
<keyword evidence="5 6" id="KW-0732">Signal</keyword>
<protein>
    <recommendedName>
        <fullName evidence="6">S-protein homolog</fullName>
    </recommendedName>
</protein>
<evidence type="ECO:0000256" key="5">
    <source>
        <dbReference type="ARBA" id="ARBA00022729"/>
    </source>
</evidence>
<evidence type="ECO:0000256" key="2">
    <source>
        <dbReference type="ARBA" id="ARBA00005581"/>
    </source>
</evidence>
<keyword evidence="3 6" id="KW-0713">Self-incompatibility</keyword>
<proteinExistence type="inferred from homology"/>
<reference evidence="8" key="1">
    <citation type="journal article" date="2020" name="Nat. Commun.">
        <title>Genome sequence of the cluster root forming white lupin.</title>
        <authorList>
            <person name="Hufnagel B."/>
            <person name="Marques A."/>
            <person name="Soriano A."/>
            <person name="Marques L."/>
            <person name="Divol F."/>
            <person name="Doumas P."/>
            <person name="Sallet E."/>
            <person name="Mancinotti D."/>
            <person name="Carrere S."/>
            <person name="Marande W."/>
            <person name="Arribat S."/>
            <person name="Keller J."/>
            <person name="Huneau C."/>
            <person name="Blein T."/>
            <person name="Aime D."/>
            <person name="Laguerre M."/>
            <person name="Taylor J."/>
            <person name="Schubert V."/>
            <person name="Nelson M."/>
            <person name="Geu-Flores F."/>
            <person name="Crespi M."/>
            <person name="Gallardo-Guerrero K."/>
            <person name="Delaux P.-M."/>
            <person name="Salse J."/>
            <person name="Berges H."/>
            <person name="Guyot R."/>
            <person name="Gouzy J."/>
            <person name="Peret B."/>
        </authorList>
    </citation>
    <scope>NUCLEOTIDE SEQUENCE [LARGE SCALE GENOMIC DNA]</scope>
    <source>
        <strain evidence="8">cv. Amiga</strain>
    </source>
</reference>
<evidence type="ECO:0000256" key="3">
    <source>
        <dbReference type="ARBA" id="ARBA00022471"/>
    </source>
</evidence>
<organism evidence="7 8">
    <name type="scientific">Lupinus albus</name>
    <name type="common">White lupine</name>
    <name type="synonym">Lupinus termis</name>
    <dbReference type="NCBI Taxonomy" id="3870"/>
    <lineage>
        <taxon>Eukaryota</taxon>
        <taxon>Viridiplantae</taxon>
        <taxon>Streptophyta</taxon>
        <taxon>Embryophyta</taxon>
        <taxon>Tracheophyta</taxon>
        <taxon>Spermatophyta</taxon>
        <taxon>Magnoliopsida</taxon>
        <taxon>eudicotyledons</taxon>
        <taxon>Gunneridae</taxon>
        <taxon>Pentapetalae</taxon>
        <taxon>rosids</taxon>
        <taxon>fabids</taxon>
        <taxon>Fabales</taxon>
        <taxon>Fabaceae</taxon>
        <taxon>Papilionoideae</taxon>
        <taxon>50 kb inversion clade</taxon>
        <taxon>genistoids sensu lato</taxon>
        <taxon>core genistoids</taxon>
        <taxon>Genisteae</taxon>
        <taxon>Lupinus</taxon>
    </lineage>
</organism>
<name>A0A6A4QGQ0_LUPAL</name>
<dbReference type="GO" id="GO:0060320">
    <property type="term" value="P:rejection of self pollen"/>
    <property type="evidence" value="ECO:0007669"/>
    <property type="project" value="UniProtKB-KW"/>
</dbReference>
<dbReference type="InterPro" id="IPR010264">
    <property type="entry name" value="Self-incomp_S1"/>
</dbReference>
<dbReference type="GO" id="GO:0005576">
    <property type="term" value="C:extracellular region"/>
    <property type="evidence" value="ECO:0007669"/>
    <property type="project" value="UniProtKB-SubCell"/>
</dbReference>
<dbReference type="PANTHER" id="PTHR31232">
    <property type="match status" value="1"/>
</dbReference>
<dbReference type="Pfam" id="PF05938">
    <property type="entry name" value="Self-incomp_S1"/>
    <property type="match status" value="1"/>
</dbReference>
<evidence type="ECO:0000256" key="4">
    <source>
        <dbReference type="ARBA" id="ARBA00022525"/>
    </source>
</evidence>
<evidence type="ECO:0000313" key="8">
    <source>
        <dbReference type="Proteomes" id="UP000447434"/>
    </source>
</evidence>
<keyword evidence="4 6" id="KW-0964">Secreted</keyword>
<gene>
    <name evidence="7" type="ORF">Lalb_Chr06g0176331</name>
</gene>
<feature type="signal peptide" evidence="6">
    <location>
        <begin position="1"/>
        <end position="31"/>
    </location>
</feature>
<evidence type="ECO:0000256" key="6">
    <source>
        <dbReference type="RuleBase" id="RU367044"/>
    </source>
</evidence>
<dbReference type="PANTHER" id="PTHR31232:SF43">
    <property type="entry name" value="S-PROTEIN HOMOLOG 29-RELATED"/>
    <property type="match status" value="1"/>
</dbReference>
<feature type="chain" id="PRO_5025715684" description="S-protein homolog" evidence="6">
    <location>
        <begin position="32"/>
        <end position="144"/>
    </location>
</feature>
<dbReference type="OrthoDB" id="1741532at2759"/>
<accession>A0A6A4QGQ0</accession>
<comment type="subcellular location">
    <subcellularLocation>
        <location evidence="1 6">Secreted</location>
    </subcellularLocation>
</comment>
<evidence type="ECO:0000313" key="7">
    <source>
        <dbReference type="EMBL" id="KAE9612747.1"/>
    </source>
</evidence>
<comment type="caution">
    <text evidence="7">The sequence shown here is derived from an EMBL/GenBank/DDBJ whole genome shotgun (WGS) entry which is preliminary data.</text>
</comment>